<dbReference type="Gene3D" id="2.40.440.10">
    <property type="entry name" value="L,D-transpeptidase catalytic domain-like"/>
    <property type="match status" value="1"/>
</dbReference>
<evidence type="ECO:0000256" key="8">
    <source>
        <dbReference type="ARBA" id="ARBA00023316"/>
    </source>
</evidence>
<dbReference type="GO" id="GO:0016757">
    <property type="term" value="F:glycosyltransferase activity"/>
    <property type="evidence" value="ECO:0007669"/>
    <property type="project" value="UniProtKB-KW"/>
</dbReference>
<reference evidence="12 13" key="1">
    <citation type="submission" date="2017-01" db="EMBL/GenBank/DDBJ databases">
        <title>Novel large sulfur bacteria in the metagenomes of groundwater-fed chemosynthetic microbial mats in the Lake Huron basin.</title>
        <authorList>
            <person name="Sharrar A.M."/>
            <person name="Flood B.E."/>
            <person name="Bailey J.V."/>
            <person name="Jones D.S."/>
            <person name="Biddanda B."/>
            <person name="Ruberg S.A."/>
            <person name="Marcus D.N."/>
            <person name="Dick G.J."/>
        </authorList>
    </citation>
    <scope>NUCLEOTIDE SEQUENCE [LARGE SCALE GENOMIC DNA]</scope>
    <source>
        <strain evidence="12">A8</strain>
    </source>
</reference>
<evidence type="ECO:0000256" key="2">
    <source>
        <dbReference type="ARBA" id="ARBA00005992"/>
    </source>
</evidence>
<feature type="active site" description="Proton donor/acceptor" evidence="9">
    <location>
        <position position="159"/>
    </location>
</feature>
<comment type="caution">
    <text evidence="12">The sequence shown here is derived from an EMBL/GenBank/DDBJ whole genome shotgun (WGS) entry which is preliminary data.</text>
</comment>
<sequence length="201" mass="22426">MKTLTRLLLSSALLLLTPTAWAQDHTATLAKLQAQYPDYYANGVFLVDESEQQMYWYYDGELIRSYTISTAAKGLGAVAESNKTPPGAHRIATKIGKNAKRGMIFEHLKQTGTVAKIYTKPQYQTKALVLSRILRLDGLERGKNKGGNVDTFNRAIYFHGTNKEGNLGKPASHGCIRMNNDEIIELLFDQVGVDTLVYVQR</sequence>
<evidence type="ECO:0000313" key="12">
    <source>
        <dbReference type="EMBL" id="OQX01977.1"/>
    </source>
</evidence>
<organism evidence="12 13">
    <name type="scientific">Thiothrix lacustris</name>
    <dbReference type="NCBI Taxonomy" id="525917"/>
    <lineage>
        <taxon>Bacteria</taxon>
        <taxon>Pseudomonadati</taxon>
        <taxon>Pseudomonadota</taxon>
        <taxon>Gammaproteobacteria</taxon>
        <taxon>Thiotrichales</taxon>
        <taxon>Thiotrichaceae</taxon>
        <taxon>Thiothrix</taxon>
    </lineage>
</organism>
<gene>
    <name evidence="12" type="ORF">BWK73_44265</name>
</gene>
<dbReference type="PANTHER" id="PTHR30582:SF24">
    <property type="entry name" value="L,D-TRANSPEPTIDASE ERFK_SRFK-RELATED"/>
    <property type="match status" value="1"/>
</dbReference>
<dbReference type="Pfam" id="PF03734">
    <property type="entry name" value="YkuD"/>
    <property type="match status" value="1"/>
</dbReference>
<keyword evidence="4" id="KW-0808">Transferase</keyword>
<dbReference type="PANTHER" id="PTHR30582">
    <property type="entry name" value="L,D-TRANSPEPTIDASE"/>
    <property type="match status" value="1"/>
</dbReference>
<dbReference type="InterPro" id="IPR005490">
    <property type="entry name" value="LD_TPept_cat_dom"/>
</dbReference>
<dbReference type="GO" id="GO:0005576">
    <property type="term" value="C:extracellular region"/>
    <property type="evidence" value="ECO:0007669"/>
    <property type="project" value="TreeGrafter"/>
</dbReference>
<evidence type="ECO:0000256" key="10">
    <source>
        <dbReference type="SAM" id="SignalP"/>
    </source>
</evidence>
<dbReference type="Proteomes" id="UP000192491">
    <property type="component" value="Unassembled WGS sequence"/>
</dbReference>
<evidence type="ECO:0000256" key="4">
    <source>
        <dbReference type="ARBA" id="ARBA00022679"/>
    </source>
</evidence>
<evidence type="ECO:0000256" key="3">
    <source>
        <dbReference type="ARBA" id="ARBA00022676"/>
    </source>
</evidence>
<evidence type="ECO:0000313" key="13">
    <source>
        <dbReference type="Proteomes" id="UP000192491"/>
    </source>
</evidence>
<dbReference type="UniPathway" id="UPA00219"/>
<dbReference type="GO" id="GO:0071972">
    <property type="term" value="F:peptidoglycan L,D-transpeptidase activity"/>
    <property type="evidence" value="ECO:0007669"/>
    <property type="project" value="TreeGrafter"/>
</dbReference>
<evidence type="ECO:0000256" key="9">
    <source>
        <dbReference type="PROSITE-ProRule" id="PRU01373"/>
    </source>
</evidence>
<protein>
    <recommendedName>
        <fullName evidence="11">L,D-TPase catalytic domain-containing protein</fullName>
    </recommendedName>
</protein>
<keyword evidence="8 9" id="KW-0961">Cell wall biogenesis/degradation</keyword>
<evidence type="ECO:0000256" key="1">
    <source>
        <dbReference type="ARBA" id="ARBA00004752"/>
    </source>
</evidence>
<dbReference type="PROSITE" id="PS52029">
    <property type="entry name" value="LD_TPASE"/>
    <property type="match status" value="1"/>
</dbReference>
<evidence type="ECO:0000256" key="6">
    <source>
        <dbReference type="ARBA" id="ARBA00022960"/>
    </source>
</evidence>
<dbReference type="InterPro" id="IPR050979">
    <property type="entry name" value="LD-transpeptidase"/>
</dbReference>
<evidence type="ECO:0000259" key="11">
    <source>
        <dbReference type="PROSITE" id="PS52029"/>
    </source>
</evidence>
<comment type="similarity">
    <text evidence="2">Belongs to the YkuD family.</text>
</comment>
<dbReference type="AlphaFoldDB" id="A0A1Y1QBW3"/>
<keyword evidence="7 9" id="KW-0573">Peptidoglycan synthesis</keyword>
<proteinExistence type="inferred from homology"/>
<dbReference type="SUPFAM" id="SSF141523">
    <property type="entry name" value="L,D-transpeptidase catalytic domain-like"/>
    <property type="match status" value="1"/>
</dbReference>
<dbReference type="EMBL" id="MTEJ01000526">
    <property type="protein sequence ID" value="OQX01977.1"/>
    <property type="molecule type" value="Genomic_DNA"/>
</dbReference>
<dbReference type="GO" id="GO:0008360">
    <property type="term" value="P:regulation of cell shape"/>
    <property type="evidence" value="ECO:0007669"/>
    <property type="project" value="UniProtKB-UniRule"/>
</dbReference>
<name>A0A1Y1QBW3_9GAMM</name>
<keyword evidence="10" id="KW-0732">Signal</keyword>
<comment type="pathway">
    <text evidence="1 9">Cell wall biogenesis; peptidoglycan biosynthesis.</text>
</comment>
<feature type="signal peptide" evidence="10">
    <location>
        <begin position="1"/>
        <end position="22"/>
    </location>
</feature>
<dbReference type="GO" id="GO:0018104">
    <property type="term" value="P:peptidoglycan-protein cross-linking"/>
    <property type="evidence" value="ECO:0007669"/>
    <property type="project" value="TreeGrafter"/>
</dbReference>
<keyword evidence="3" id="KW-0328">Glycosyltransferase</keyword>
<feature type="domain" description="L,D-TPase catalytic" evidence="11">
    <location>
        <begin position="43"/>
        <end position="200"/>
    </location>
</feature>
<evidence type="ECO:0000256" key="7">
    <source>
        <dbReference type="ARBA" id="ARBA00022984"/>
    </source>
</evidence>
<keyword evidence="6 9" id="KW-0133">Cell shape</keyword>
<feature type="active site" description="Nucleophile" evidence="9">
    <location>
        <position position="175"/>
    </location>
</feature>
<evidence type="ECO:0000256" key="5">
    <source>
        <dbReference type="ARBA" id="ARBA00022801"/>
    </source>
</evidence>
<dbReference type="GO" id="GO:0071555">
    <property type="term" value="P:cell wall organization"/>
    <property type="evidence" value="ECO:0007669"/>
    <property type="project" value="UniProtKB-UniRule"/>
</dbReference>
<dbReference type="CDD" id="cd16913">
    <property type="entry name" value="YkuD_like"/>
    <property type="match status" value="1"/>
</dbReference>
<accession>A0A1Y1QBW3</accession>
<dbReference type="InterPro" id="IPR038063">
    <property type="entry name" value="Transpep_catalytic_dom"/>
</dbReference>
<keyword evidence="5" id="KW-0378">Hydrolase</keyword>
<feature type="chain" id="PRO_5012575829" description="L,D-TPase catalytic domain-containing protein" evidence="10">
    <location>
        <begin position="23"/>
        <end position="201"/>
    </location>
</feature>